<dbReference type="Proteomes" id="UP000027586">
    <property type="component" value="Unassembled WGS sequence"/>
</dbReference>
<evidence type="ECO:0000256" key="1">
    <source>
        <dbReference type="ARBA" id="ARBA00023242"/>
    </source>
</evidence>
<dbReference type="InterPro" id="IPR038704">
    <property type="entry name" value="YEAST_sf"/>
</dbReference>
<organism evidence="5 6">
    <name type="scientific">Lichtheimia corymbifera JMRC:FSU:9682</name>
    <dbReference type="NCBI Taxonomy" id="1263082"/>
    <lineage>
        <taxon>Eukaryota</taxon>
        <taxon>Fungi</taxon>
        <taxon>Fungi incertae sedis</taxon>
        <taxon>Mucoromycota</taxon>
        <taxon>Mucoromycotina</taxon>
        <taxon>Mucoromycetes</taxon>
        <taxon>Mucorales</taxon>
        <taxon>Lichtheimiaceae</taxon>
        <taxon>Lichtheimia</taxon>
    </lineage>
</organism>
<feature type="compositionally biased region" description="Basic residues" evidence="3">
    <location>
        <begin position="347"/>
        <end position="364"/>
    </location>
</feature>
<dbReference type="AlphaFoldDB" id="A0A068RHR6"/>
<accession>A0A068RHR6</accession>
<dbReference type="InterPro" id="IPR005033">
    <property type="entry name" value="YEATS"/>
</dbReference>
<dbReference type="GO" id="GO:0005634">
    <property type="term" value="C:nucleus"/>
    <property type="evidence" value="ECO:0007669"/>
    <property type="project" value="UniProtKB-SubCell"/>
</dbReference>
<dbReference type="EMBL" id="CBTN010000003">
    <property type="protein sequence ID" value="CDH49265.1"/>
    <property type="molecule type" value="Genomic_DNA"/>
</dbReference>
<dbReference type="Pfam" id="PF03366">
    <property type="entry name" value="YEATS"/>
    <property type="match status" value="1"/>
</dbReference>
<dbReference type="GO" id="GO:0000785">
    <property type="term" value="C:chromatin"/>
    <property type="evidence" value="ECO:0007669"/>
    <property type="project" value="UniProtKB-ARBA"/>
</dbReference>
<feature type="domain" description="YEATS" evidence="4">
    <location>
        <begin position="48"/>
        <end position="189"/>
    </location>
</feature>
<evidence type="ECO:0000313" key="5">
    <source>
        <dbReference type="EMBL" id="CDH49265.1"/>
    </source>
</evidence>
<evidence type="ECO:0000313" key="6">
    <source>
        <dbReference type="Proteomes" id="UP000027586"/>
    </source>
</evidence>
<dbReference type="VEuPathDB" id="FungiDB:LCOR_01015.1"/>
<comment type="caution">
    <text evidence="5">The sequence shown here is derived from an EMBL/GenBank/DDBJ whole genome shotgun (WGS) entry which is preliminary data.</text>
</comment>
<dbReference type="InterPro" id="IPR055129">
    <property type="entry name" value="YEATS_dom"/>
</dbReference>
<dbReference type="PROSITE" id="PS51037">
    <property type="entry name" value="YEATS"/>
    <property type="match status" value="1"/>
</dbReference>
<feature type="region of interest" description="Disordered" evidence="3">
    <location>
        <begin position="301"/>
        <end position="386"/>
    </location>
</feature>
<comment type="subcellular location">
    <subcellularLocation>
        <location evidence="2">Nucleus</location>
    </subcellularLocation>
</comment>
<feature type="region of interest" description="Disordered" evidence="3">
    <location>
        <begin position="193"/>
        <end position="255"/>
    </location>
</feature>
<dbReference type="STRING" id="1263082.A0A068RHR6"/>
<dbReference type="CDD" id="cd16905">
    <property type="entry name" value="YEATS_Taf14_like"/>
    <property type="match status" value="1"/>
</dbReference>
<proteinExistence type="predicted"/>
<evidence type="ECO:0000256" key="3">
    <source>
        <dbReference type="SAM" id="MobiDB-lite"/>
    </source>
</evidence>
<dbReference type="GO" id="GO:0006355">
    <property type="term" value="P:regulation of DNA-templated transcription"/>
    <property type="evidence" value="ECO:0007669"/>
    <property type="project" value="InterPro"/>
</dbReference>
<protein>
    <recommendedName>
        <fullName evidence="4">YEATS domain-containing protein</fullName>
    </recommendedName>
</protein>
<keyword evidence="1 2" id="KW-0539">Nucleus</keyword>
<dbReference type="PANTHER" id="PTHR47573">
    <property type="entry name" value="PROTEIN AF-9 HOMOLOG"/>
    <property type="match status" value="1"/>
</dbReference>
<dbReference type="OrthoDB" id="1741717at2759"/>
<name>A0A068RHR6_9FUNG</name>
<feature type="compositionally biased region" description="Low complexity" evidence="3">
    <location>
        <begin position="320"/>
        <end position="334"/>
    </location>
</feature>
<evidence type="ECO:0000256" key="2">
    <source>
        <dbReference type="PROSITE-ProRule" id="PRU00376"/>
    </source>
</evidence>
<feature type="compositionally biased region" description="Polar residues" evidence="3">
    <location>
        <begin position="232"/>
        <end position="255"/>
    </location>
</feature>
<keyword evidence="6" id="KW-1185">Reference proteome</keyword>
<gene>
    <name evidence="5" type="ORF">LCOR_01015.1</name>
</gene>
<reference evidence="5" key="1">
    <citation type="submission" date="2013-08" db="EMBL/GenBank/DDBJ databases">
        <title>Gene expansion shapes genome architecture in the human pathogen Lichtheimia corymbifera: an evolutionary genomics analysis in the ancient terrestrial Mucorales (Mucoromycotina).</title>
        <authorList>
            <person name="Schwartze V.U."/>
            <person name="Winter S."/>
            <person name="Shelest E."/>
            <person name="Marcet-Houben M."/>
            <person name="Horn F."/>
            <person name="Wehner S."/>
            <person name="Hoffmann K."/>
            <person name="Riege K."/>
            <person name="Sammeth M."/>
            <person name="Nowrousian M."/>
            <person name="Valiante V."/>
            <person name="Linde J."/>
            <person name="Jacobsen I.D."/>
            <person name="Marz M."/>
            <person name="Brakhage A.A."/>
            <person name="Gabaldon T."/>
            <person name="Bocker S."/>
            <person name="Voigt K."/>
        </authorList>
    </citation>
    <scope>NUCLEOTIDE SEQUENCE [LARGE SCALE GENOMIC DNA]</scope>
    <source>
        <strain evidence="5">FSU 9682</strain>
    </source>
</reference>
<evidence type="ECO:0000259" key="4">
    <source>
        <dbReference type="PROSITE" id="PS51037"/>
    </source>
</evidence>
<dbReference type="Gene3D" id="2.60.40.1970">
    <property type="entry name" value="YEATS domain"/>
    <property type="match status" value="1"/>
</dbReference>
<sequence length="488" mass="55011">MNFGPEFQGEEGERICDPSLHAVCVSFQHQKKSISIEQPTPPFKFRVQLYPYHTRIENKWASAAELSGWNRPWISRSQGHPLRNWKIKLVAVENGKDKKGRLSELLDHVEYILHPTFENPRRVVTKEPYVLQEKGWGEFDMRIVLNFANNVATEVLLFDLSFMQSSYSVIRTVVFQNPTQELLALLRSSHGGRKRRANSLEKSSSIANKKIRSPANAATARPREIEPGAGASSMSPSTPMFATQQQQPNAGYSSNYSISPQSFASPSAATSGMLTSPYDYTRSIKTPQAEYDNHLHQHHNNHHYMSDVSDTDERPATVPTGRSESSGGSSYGNTYEGGGGGRNNNNNHHHHRPQQNGYGKHHHGSSSSSENSNTGEDNDHKQDGNGQEAHIVDDVYTESDLDHVNPIHGSDMSPDMRRAWGIPDNVNMLELARRLSNMDTARLADIQELIEKWRTDEMIVEEKEDEVVMDLYSLGPELLTRLWEYCQS</sequence>